<dbReference type="Proteomes" id="UP000756921">
    <property type="component" value="Unassembled WGS sequence"/>
</dbReference>
<comment type="caution">
    <text evidence="1">The sequence shown here is derived from an EMBL/GenBank/DDBJ whole genome shotgun (WGS) entry which is preliminary data.</text>
</comment>
<protein>
    <recommendedName>
        <fullName evidence="3">F-box domain-containing protein</fullName>
    </recommendedName>
</protein>
<evidence type="ECO:0008006" key="3">
    <source>
        <dbReference type="Google" id="ProtNLM"/>
    </source>
</evidence>
<evidence type="ECO:0000313" key="2">
    <source>
        <dbReference type="Proteomes" id="UP000756921"/>
    </source>
</evidence>
<accession>A0A9P6G7F2</accession>
<organism evidence="1 2">
    <name type="scientific">Paraphaeosphaeria minitans</name>
    <dbReference type="NCBI Taxonomy" id="565426"/>
    <lineage>
        <taxon>Eukaryota</taxon>
        <taxon>Fungi</taxon>
        <taxon>Dikarya</taxon>
        <taxon>Ascomycota</taxon>
        <taxon>Pezizomycotina</taxon>
        <taxon>Dothideomycetes</taxon>
        <taxon>Pleosporomycetidae</taxon>
        <taxon>Pleosporales</taxon>
        <taxon>Massarineae</taxon>
        <taxon>Didymosphaeriaceae</taxon>
        <taxon>Paraphaeosphaeria</taxon>
    </lineage>
</organism>
<reference evidence="1" key="1">
    <citation type="journal article" date="2020" name="Mol. Plant Microbe Interact.">
        <title>Genome Sequence of the Biocontrol Agent Coniothyrium minitans strain Conio (IMI 134523).</title>
        <authorList>
            <person name="Patel D."/>
            <person name="Shittu T.A."/>
            <person name="Baroncelli R."/>
            <person name="Muthumeenakshi S."/>
            <person name="Osborne T.H."/>
            <person name="Janganan T.K."/>
            <person name="Sreenivasaprasad S."/>
        </authorList>
    </citation>
    <scope>NUCLEOTIDE SEQUENCE</scope>
    <source>
        <strain evidence="1">Conio</strain>
    </source>
</reference>
<evidence type="ECO:0000313" key="1">
    <source>
        <dbReference type="EMBL" id="KAF9730521.1"/>
    </source>
</evidence>
<dbReference type="AlphaFoldDB" id="A0A9P6G7F2"/>
<sequence>MDSLPNELLDQVITHVAQSNDGRNIQDANSLANCCLVSKAFLQCARPVLYSAIHLDLMTDEPSSLLKTLKSDVQLARAVNSLFIQCGSPCSTPVQRINELREFMTEALPLFVNLTSFRSDHRIATIKLVETSLYHNTGGYSMGIPINLNNIRTLELFGADYIYKYNYILRLPQLRRVLLHSMKIIDLDGDDRAYPNDWGWMSHTIKELEIHQGFRTWNSSPYRLWSNSLQALSRSMPALSYLRLYHQECTFYPKQSRHLLGFFRPQLRNSLRRLAVEDGRIDRSHPGLGYNYLAEDVSILEDTTASNLEYLSIDLHTLFTRVHHVDLSEAIHTASLPTSLRHFRLRHTEVNDMSSVADTSTLFNWNPEMVVQELVCKCPALSQIDLELRLLRSPDSAMLERYRTAFASQGIRFNTLVHECPSQRRTSIICYRAT</sequence>
<dbReference type="OrthoDB" id="3735800at2759"/>
<keyword evidence="2" id="KW-1185">Reference proteome</keyword>
<name>A0A9P6G7F2_9PLEO</name>
<gene>
    <name evidence="1" type="ORF">PMIN01_11390</name>
</gene>
<proteinExistence type="predicted"/>
<dbReference type="EMBL" id="WJXW01000014">
    <property type="protein sequence ID" value="KAF9730521.1"/>
    <property type="molecule type" value="Genomic_DNA"/>
</dbReference>